<sequence>MTMHTELYQLARETGEYLYQAKHILATAESCTGGWIAEIITDVPGSSAWFDCGFVSYSNQAKQRMLEVNRETLECHGAVSAETALAMVDGVLSHSQATLAVAVTGIAGPGGGSEEKPVGTVFIAWKKREGLAYVVRKQFSGDRRQIRAQTVKTALEGLRSDILTT</sequence>
<dbReference type="Pfam" id="PF02464">
    <property type="entry name" value="CinA"/>
    <property type="match status" value="1"/>
</dbReference>
<name>A0A0F3IH88_9GAMM</name>
<reference evidence="3" key="1">
    <citation type="submission" date="2015-03" db="EMBL/GenBank/DDBJ databases">
        <title>Draft genome sequence of a novel methanotroph (Sn10-6) isolated from flooded ricefield rhizosphere in India.</title>
        <authorList>
            <person name="Pandit P.S."/>
            <person name="Pore S.D."/>
            <person name="Arora P."/>
            <person name="Kapse N.G."/>
            <person name="Dhakephalkar P.K."/>
            <person name="Rahalkar M.C."/>
        </authorList>
    </citation>
    <scope>NUCLEOTIDE SEQUENCE [LARGE SCALE GENOMIC DNA]</scope>
    <source>
        <strain evidence="3">Sn10-6</strain>
    </source>
</reference>
<reference evidence="2 3" key="2">
    <citation type="journal article" date="2016" name="Microb. Ecol.">
        <title>Genome Characteristics of a Novel Type I Methanotroph (Sn10-6) Isolated from a Flooded Indian Rice Field.</title>
        <authorList>
            <person name="Rahalkar M.C."/>
            <person name="Pandit P.S."/>
            <person name="Dhakephalkar P.K."/>
            <person name="Pore S."/>
            <person name="Arora P."/>
            <person name="Kapse N."/>
        </authorList>
    </citation>
    <scope>NUCLEOTIDE SEQUENCE [LARGE SCALE GENOMIC DNA]</scope>
    <source>
        <strain evidence="2 3">Sn10-6</strain>
    </source>
</reference>
<evidence type="ECO:0000313" key="2">
    <source>
        <dbReference type="EMBL" id="KJV05913.1"/>
    </source>
</evidence>
<dbReference type="NCBIfam" id="TIGR00199">
    <property type="entry name" value="PncC_domain"/>
    <property type="match status" value="1"/>
</dbReference>
<dbReference type="Gene3D" id="3.90.950.20">
    <property type="entry name" value="CinA-like"/>
    <property type="match status" value="1"/>
</dbReference>
<dbReference type="InterPro" id="IPR008136">
    <property type="entry name" value="CinA_C"/>
</dbReference>
<feature type="domain" description="CinA C-terminal" evidence="1">
    <location>
        <begin position="9"/>
        <end position="160"/>
    </location>
</feature>
<evidence type="ECO:0000259" key="1">
    <source>
        <dbReference type="Pfam" id="PF02464"/>
    </source>
</evidence>
<comment type="caution">
    <text evidence="2">The sequence shown here is derived from an EMBL/GenBank/DDBJ whole genome shotgun (WGS) entry which is preliminary data.</text>
</comment>
<dbReference type="SUPFAM" id="SSF142433">
    <property type="entry name" value="CinA-like"/>
    <property type="match status" value="1"/>
</dbReference>
<dbReference type="InterPro" id="IPR036653">
    <property type="entry name" value="CinA-like_C"/>
</dbReference>
<protein>
    <submittedName>
        <fullName evidence="2">Damage-inducible protein CinA</fullName>
    </submittedName>
</protein>
<organism evidence="2 3">
    <name type="scientific">Methylocucumis oryzae</name>
    <dbReference type="NCBI Taxonomy" id="1632867"/>
    <lineage>
        <taxon>Bacteria</taxon>
        <taxon>Pseudomonadati</taxon>
        <taxon>Pseudomonadota</taxon>
        <taxon>Gammaproteobacteria</taxon>
        <taxon>Methylococcales</taxon>
        <taxon>Methylococcaceae</taxon>
        <taxon>Methylocucumis</taxon>
    </lineage>
</organism>
<dbReference type="RefSeq" id="WP_045779813.1">
    <property type="nucleotide sequence ID" value="NZ_LAJX01000154.1"/>
</dbReference>
<accession>A0A0F3IH88</accession>
<gene>
    <name evidence="2" type="ORF">VZ94_14760</name>
</gene>
<dbReference type="EMBL" id="LAJX01000154">
    <property type="protein sequence ID" value="KJV05913.1"/>
    <property type="molecule type" value="Genomic_DNA"/>
</dbReference>
<dbReference type="PATRIC" id="fig|1632867.3.peg.1494"/>
<keyword evidence="3" id="KW-1185">Reference proteome</keyword>
<dbReference type="OrthoDB" id="9801454at2"/>
<dbReference type="Proteomes" id="UP000033684">
    <property type="component" value="Unassembled WGS sequence"/>
</dbReference>
<dbReference type="AlphaFoldDB" id="A0A0F3IH88"/>
<proteinExistence type="predicted"/>
<evidence type="ECO:0000313" key="3">
    <source>
        <dbReference type="Proteomes" id="UP000033684"/>
    </source>
</evidence>